<feature type="transmembrane region" description="Helical" evidence="5">
    <location>
        <begin position="1266"/>
        <end position="1286"/>
    </location>
</feature>
<reference evidence="7" key="1">
    <citation type="submission" date="2020-11" db="EMBL/GenBank/DDBJ databases">
        <authorList>
            <person name="Tran Van P."/>
        </authorList>
    </citation>
    <scope>NUCLEOTIDE SEQUENCE</scope>
</reference>
<feature type="transmembrane region" description="Helical" evidence="5">
    <location>
        <begin position="958"/>
        <end position="976"/>
    </location>
</feature>
<dbReference type="SUPFAM" id="SSF82153">
    <property type="entry name" value="FAS1 domain"/>
    <property type="match status" value="4"/>
</dbReference>
<dbReference type="PANTHER" id="PTHR10900:SF77">
    <property type="entry name" value="FI19380P1"/>
    <property type="match status" value="1"/>
</dbReference>
<feature type="domain" description="FAS1" evidence="6">
    <location>
        <begin position="482"/>
        <end position="705"/>
    </location>
</feature>
<dbReference type="SUPFAM" id="SSF103473">
    <property type="entry name" value="MFS general substrate transporter"/>
    <property type="match status" value="1"/>
</dbReference>
<dbReference type="Gene3D" id="2.30.180.10">
    <property type="entry name" value="FAS1 domain"/>
    <property type="match status" value="4"/>
</dbReference>
<evidence type="ECO:0000256" key="1">
    <source>
        <dbReference type="ARBA" id="ARBA00004370"/>
    </source>
</evidence>
<name>A0A7R9A7E9_9CRUS</name>
<evidence type="ECO:0000256" key="2">
    <source>
        <dbReference type="ARBA" id="ARBA00022692"/>
    </source>
</evidence>
<feature type="transmembrane region" description="Helical" evidence="5">
    <location>
        <begin position="1165"/>
        <end position="1183"/>
    </location>
</feature>
<evidence type="ECO:0000313" key="7">
    <source>
        <dbReference type="EMBL" id="CAD7247599.1"/>
    </source>
</evidence>
<feature type="transmembrane region" description="Helical" evidence="5">
    <location>
        <begin position="1017"/>
        <end position="1036"/>
    </location>
</feature>
<keyword evidence="8" id="KW-1185">Reference proteome</keyword>
<accession>A0A7R9A7E9</accession>
<proteinExistence type="predicted"/>
<dbReference type="Pfam" id="PF00083">
    <property type="entry name" value="Sugar_tr"/>
    <property type="match status" value="1"/>
</dbReference>
<dbReference type="Proteomes" id="UP000677054">
    <property type="component" value="Unassembled WGS sequence"/>
</dbReference>
<feature type="transmembrane region" description="Helical" evidence="5">
    <location>
        <begin position="1232"/>
        <end position="1254"/>
    </location>
</feature>
<sequence>MASLRGPQSRLLEETWRGGDTRGPALVLYHVTPGRVFHSHLGDDAFLPTLLGAKTIRIDRFPNGLRRPLISARPHETQNLIRAVGSSQQRKQNAKRRRNRNIRRLIHPARRDNEVVRRATKGRGLFVTYRRRHPIPDPGARALRHEQGTEGRRWTRRRWDLVSSVVGGWRGCWDTFYRLILCFHETSVDLPPPPGGERSPVECRHGIARERGAGNVLPPPYAPNDRGDFAADKDRPTSTMSLVQLVTVNCIPLLHWDLEAKGGVVHVLQEALDPSTTDVSLMDVVLRDSRLQTFATLLVQAQLTHRLRDPGTLTVFAPTEEAFARLPTNFLENILYDPSAVQGESEEPAWFSLHLLLSFALMENHLTHGARCTSTLTDKNAVATLEGRDPLTASCNASHRFVGPDQALIVQGNVPASNGFLHVIDRVLIPRKGKVVLVRRDRVECWILGDPGIGRIVYRQVNRLTGSQHDAIESRRNSCRIAAKSLWEIAAELKLNTFLSLLKPAGLDVVLRELGKTTIFAPTDAAFAGLLLSSFRRLVQVGFSRELRNDFSLRIAVIRRDSARAVGSWSQMQLANPFGWGRDAPRRARALSRFFSRIPALATRRHSHANPPPTPSDFDRVHVEEVGNETLTGEPTKLRALLLGHMVHGSHASQGMSDGQALQSRRLGRLRVKTGRKLKSVEDALVLVSDMEGLNGVIHVVDKVIIPPKVTIGEYLRNHPNLTQFLEALNATEDLMRKLDSDPGPFTVLAMENLDPVESAREYYTFQRVSKATDLLHLVRNHVVEDLILLRGLDDEVYYEFRNLNGEPIFVRKEGGSVSAGIGSVSPRGRDVLCANGVVQHVDRLGFECMKNGFIRFRCRGGVQSQLASVMNRKQILLRRALSLGFGGSWGFLHGCLIGYTTVFVHDYLKDPDRPFTLDIWQRDLFANPGDPGSMIHLGTLLGFLGSWILTSALGRKWCVIACLLPYGVGWVVVALARSPFMLQAGRFISGFFLLTYPATQLHMMESFYPRRVPKQMAVSPIAVVLGILVTYALGLVLSWKHLAICNAVMVVPLAVLFPFLPQSPFLLAAKGEHEMALDAIEWYGVETHMAKMILKAIQVRLKTRDNSTFDLQVRKWFTREMVGPVSKIFFLMGLRLFTGFLPLMTHCMEIFESAGGNVNPANGAIASAAVALFFHIVSVALVREGERKILTCWSGIVMGVAEFVFAFSFHVKECPSSFPKGAEENIGLLPLFSFSSFAMGYSIGVSTSMLNRMEAILPQTERGQFHWIIGMSNALFSFIALHVLFPLRLSIGTSWTLWLFTLICFLLSYCCAVILPSPSLEEEGEYLEGWFMSTRRESEFPAAGDDDRAYDNLGYVFDEADSRRRMMSTIFTSS</sequence>
<keyword evidence="4 5" id="KW-0472">Membrane</keyword>
<dbReference type="SMART" id="SM00554">
    <property type="entry name" value="FAS1"/>
    <property type="match status" value="2"/>
</dbReference>
<dbReference type="InterPro" id="IPR005828">
    <property type="entry name" value="MFS_sugar_transport-like"/>
</dbReference>
<evidence type="ECO:0000259" key="6">
    <source>
        <dbReference type="PROSITE" id="PS50213"/>
    </source>
</evidence>
<comment type="subcellular location">
    <subcellularLocation>
        <location evidence="1">Membrane</location>
    </subcellularLocation>
</comment>
<evidence type="ECO:0000256" key="4">
    <source>
        <dbReference type="ARBA" id="ARBA00023136"/>
    </source>
</evidence>
<feature type="domain" description="FAS1" evidence="6">
    <location>
        <begin position="709"/>
        <end position="846"/>
    </location>
</feature>
<feature type="domain" description="FAS1" evidence="6">
    <location>
        <begin position="278"/>
        <end position="428"/>
    </location>
</feature>
<evidence type="ECO:0000256" key="3">
    <source>
        <dbReference type="ARBA" id="ARBA00022989"/>
    </source>
</evidence>
<dbReference type="EMBL" id="LR901025">
    <property type="protein sequence ID" value="CAD7247599.1"/>
    <property type="molecule type" value="Genomic_DNA"/>
</dbReference>
<feature type="transmembrane region" description="Helical" evidence="5">
    <location>
        <begin position="1190"/>
        <end position="1212"/>
    </location>
</feature>
<feature type="transmembrane region" description="Helical" evidence="5">
    <location>
        <begin position="1298"/>
        <end position="1316"/>
    </location>
</feature>
<gene>
    <name evidence="7" type="ORF">DSTB1V02_LOCUS7429</name>
</gene>
<keyword evidence="3 5" id="KW-1133">Transmembrane helix</keyword>
<feature type="transmembrane region" description="Helical" evidence="5">
    <location>
        <begin position="1125"/>
        <end position="1145"/>
    </location>
</feature>
<dbReference type="OrthoDB" id="286301at2759"/>
<evidence type="ECO:0000313" key="8">
    <source>
        <dbReference type="Proteomes" id="UP000677054"/>
    </source>
</evidence>
<evidence type="ECO:0000256" key="5">
    <source>
        <dbReference type="SAM" id="Phobius"/>
    </source>
</evidence>
<dbReference type="EMBL" id="CAJPEV010001508">
    <property type="protein sequence ID" value="CAG0893028.1"/>
    <property type="molecule type" value="Genomic_DNA"/>
</dbReference>
<dbReference type="GO" id="GO:0005615">
    <property type="term" value="C:extracellular space"/>
    <property type="evidence" value="ECO:0007669"/>
    <property type="project" value="TreeGrafter"/>
</dbReference>
<dbReference type="PROSITE" id="PS50213">
    <property type="entry name" value="FAS1"/>
    <property type="match status" value="3"/>
</dbReference>
<keyword evidence="2 5" id="KW-0812">Transmembrane</keyword>
<dbReference type="GO" id="GO:0022857">
    <property type="term" value="F:transmembrane transporter activity"/>
    <property type="evidence" value="ECO:0007669"/>
    <property type="project" value="InterPro"/>
</dbReference>
<dbReference type="InterPro" id="IPR036259">
    <property type="entry name" value="MFS_trans_sf"/>
</dbReference>
<feature type="transmembrane region" description="Helical" evidence="5">
    <location>
        <begin position="934"/>
        <end position="951"/>
    </location>
</feature>
<dbReference type="GO" id="GO:0016020">
    <property type="term" value="C:membrane"/>
    <property type="evidence" value="ECO:0007669"/>
    <property type="project" value="UniProtKB-SubCell"/>
</dbReference>
<dbReference type="InterPro" id="IPR000782">
    <property type="entry name" value="FAS1_domain"/>
</dbReference>
<dbReference type="PANTHER" id="PTHR10900">
    <property type="entry name" value="PERIOSTIN-RELATED"/>
    <property type="match status" value="1"/>
</dbReference>
<dbReference type="InterPro" id="IPR050904">
    <property type="entry name" value="Adhesion/Biosynth-related"/>
</dbReference>
<dbReference type="Gene3D" id="1.20.1250.20">
    <property type="entry name" value="MFS general substrate transporter like domains"/>
    <property type="match status" value="1"/>
</dbReference>
<protein>
    <recommendedName>
        <fullName evidence="6">FAS1 domain-containing protein</fullName>
    </recommendedName>
</protein>
<dbReference type="Pfam" id="PF02469">
    <property type="entry name" value="Fasciclin"/>
    <property type="match status" value="4"/>
</dbReference>
<organism evidence="7">
    <name type="scientific">Darwinula stevensoni</name>
    <dbReference type="NCBI Taxonomy" id="69355"/>
    <lineage>
        <taxon>Eukaryota</taxon>
        <taxon>Metazoa</taxon>
        <taxon>Ecdysozoa</taxon>
        <taxon>Arthropoda</taxon>
        <taxon>Crustacea</taxon>
        <taxon>Oligostraca</taxon>
        <taxon>Ostracoda</taxon>
        <taxon>Podocopa</taxon>
        <taxon>Podocopida</taxon>
        <taxon>Darwinulocopina</taxon>
        <taxon>Darwinuloidea</taxon>
        <taxon>Darwinulidae</taxon>
        <taxon>Darwinula</taxon>
    </lineage>
</organism>
<dbReference type="InterPro" id="IPR036378">
    <property type="entry name" value="FAS1_dom_sf"/>
</dbReference>